<evidence type="ECO:0000256" key="2">
    <source>
        <dbReference type="ARBA" id="ARBA00023125"/>
    </source>
</evidence>
<sequence>MTGPSDEALRAIAHPSRRAMLRLVWDAERPASELAEAVGLSRPAASQHLKQLRDAGLVSVRVDANRRLYRADLARVRDIAAFLDEFWAAPLQRLRAAAESAGGREATGEDSDTEGVS</sequence>
<evidence type="ECO:0000256" key="4">
    <source>
        <dbReference type="SAM" id="MobiDB-lite"/>
    </source>
</evidence>
<feature type="domain" description="HTH arsR-type" evidence="5">
    <location>
        <begin position="1"/>
        <end position="91"/>
    </location>
</feature>
<reference evidence="6" key="1">
    <citation type="submission" date="2021-04" db="EMBL/GenBank/DDBJ databases">
        <title>Pseudonocardia sp. nov., isolated from sandy soil of mangrove forest.</title>
        <authorList>
            <person name="Zan Z."/>
            <person name="Huang R."/>
            <person name="Liu W."/>
        </authorList>
    </citation>
    <scope>NUCLEOTIDE SEQUENCE</scope>
    <source>
        <strain evidence="6">S2-4</strain>
    </source>
</reference>
<dbReference type="PROSITE" id="PS50987">
    <property type="entry name" value="HTH_ARSR_2"/>
    <property type="match status" value="1"/>
</dbReference>
<dbReference type="PRINTS" id="PR00778">
    <property type="entry name" value="HTHARSR"/>
</dbReference>
<dbReference type="InterPro" id="IPR036390">
    <property type="entry name" value="WH_DNA-bd_sf"/>
</dbReference>
<evidence type="ECO:0000256" key="1">
    <source>
        <dbReference type="ARBA" id="ARBA00023015"/>
    </source>
</evidence>
<dbReference type="Proteomes" id="UP001165283">
    <property type="component" value="Unassembled WGS sequence"/>
</dbReference>
<feature type="compositionally biased region" description="Acidic residues" evidence="4">
    <location>
        <begin position="108"/>
        <end position="117"/>
    </location>
</feature>
<dbReference type="InterPro" id="IPR001845">
    <property type="entry name" value="HTH_ArsR_DNA-bd_dom"/>
</dbReference>
<dbReference type="EMBL" id="JAGSOV010000070">
    <property type="protein sequence ID" value="MCO1659727.1"/>
    <property type="molecule type" value="Genomic_DNA"/>
</dbReference>
<dbReference type="InterPro" id="IPR036388">
    <property type="entry name" value="WH-like_DNA-bd_sf"/>
</dbReference>
<dbReference type="SMART" id="SM00418">
    <property type="entry name" value="HTH_ARSR"/>
    <property type="match status" value="1"/>
</dbReference>
<evidence type="ECO:0000256" key="3">
    <source>
        <dbReference type="ARBA" id="ARBA00023163"/>
    </source>
</evidence>
<accession>A0ABT1A9L9</accession>
<dbReference type="InterPro" id="IPR051081">
    <property type="entry name" value="HTH_MetalResp_TranReg"/>
</dbReference>
<dbReference type="SUPFAM" id="SSF46785">
    <property type="entry name" value="Winged helix' DNA-binding domain"/>
    <property type="match status" value="1"/>
</dbReference>
<dbReference type="PANTHER" id="PTHR33154:SF33">
    <property type="entry name" value="TRANSCRIPTIONAL REPRESSOR SDPR"/>
    <property type="match status" value="1"/>
</dbReference>
<dbReference type="InterPro" id="IPR011991">
    <property type="entry name" value="ArsR-like_HTH"/>
</dbReference>
<keyword evidence="7" id="KW-1185">Reference proteome</keyword>
<dbReference type="Gene3D" id="1.10.10.10">
    <property type="entry name" value="Winged helix-like DNA-binding domain superfamily/Winged helix DNA-binding domain"/>
    <property type="match status" value="1"/>
</dbReference>
<dbReference type="RefSeq" id="WP_252444679.1">
    <property type="nucleotide sequence ID" value="NZ_JAGSOV010000070.1"/>
</dbReference>
<evidence type="ECO:0000313" key="6">
    <source>
        <dbReference type="EMBL" id="MCO1659727.1"/>
    </source>
</evidence>
<dbReference type="PANTHER" id="PTHR33154">
    <property type="entry name" value="TRANSCRIPTIONAL REGULATOR, ARSR FAMILY"/>
    <property type="match status" value="1"/>
</dbReference>
<dbReference type="Pfam" id="PF12840">
    <property type="entry name" value="HTH_20"/>
    <property type="match status" value="1"/>
</dbReference>
<keyword evidence="3" id="KW-0804">Transcription</keyword>
<gene>
    <name evidence="6" type="ORF">KDL28_32125</name>
</gene>
<dbReference type="NCBIfam" id="NF033788">
    <property type="entry name" value="HTH_metalloreg"/>
    <property type="match status" value="1"/>
</dbReference>
<keyword evidence="2" id="KW-0238">DNA-binding</keyword>
<dbReference type="CDD" id="cd00090">
    <property type="entry name" value="HTH_ARSR"/>
    <property type="match status" value="1"/>
</dbReference>
<evidence type="ECO:0000313" key="7">
    <source>
        <dbReference type="Proteomes" id="UP001165283"/>
    </source>
</evidence>
<name>A0ABT1A9L9_9PSEU</name>
<feature type="region of interest" description="Disordered" evidence="4">
    <location>
        <begin position="98"/>
        <end position="117"/>
    </location>
</feature>
<protein>
    <submittedName>
        <fullName evidence="6">Winged helix-turn-helix transcriptional regulator</fullName>
    </submittedName>
</protein>
<comment type="caution">
    <text evidence="6">The sequence shown here is derived from an EMBL/GenBank/DDBJ whole genome shotgun (WGS) entry which is preliminary data.</text>
</comment>
<proteinExistence type="predicted"/>
<organism evidence="6 7">
    <name type="scientific">Pseudonocardia humida</name>
    <dbReference type="NCBI Taxonomy" id="2800819"/>
    <lineage>
        <taxon>Bacteria</taxon>
        <taxon>Bacillati</taxon>
        <taxon>Actinomycetota</taxon>
        <taxon>Actinomycetes</taxon>
        <taxon>Pseudonocardiales</taxon>
        <taxon>Pseudonocardiaceae</taxon>
        <taxon>Pseudonocardia</taxon>
    </lineage>
</organism>
<keyword evidence="1" id="KW-0805">Transcription regulation</keyword>
<evidence type="ECO:0000259" key="5">
    <source>
        <dbReference type="PROSITE" id="PS50987"/>
    </source>
</evidence>